<dbReference type="KEGG" id="sals:SLNWT_1462"/>
<dbReference type="Pfam" id="PF13561">
    <property type="entry name" value="adh_short_C2"/>
    <property type="match status" value="1"/>
</dbReference>
<dbReference type="GO" id="GO:0032787">
    <property type="term" value="P:monocarboxylic acid metabolic process"/>
    <property type="evidence" value="ECO:0007669"/>
    <property type="project" value="UniProtKB-ARBA"/>
</dbReference>
<dbReference type="PROSITE" id="PS00061">
    <property type="entry name" value="ADH_SHORT"/>
    <property type="match status" value="1"/>
</dbReference>
<keyword evidence="2" id="KW-0560">Oxidoreductase</keyword>
<evidence type="ECO:0000256" key="3">
    <source>
        <dbReference type="SAM" id="MobiDB-lite"/>
    </source>
</evidence>
<protein>
    <submittedName>
        <fullName evidence="4">D-beta-hydroxybutyrate dehydrogenase</fullName>
    </submittedName>
</protein>
<feature type="region of interest" description="Disordered" evidence="3">
    <location>
        <begin position="1"/>
        <end position="30"/>
    </location>
</feature>
<evidence type="ECO:0000313" key="4">
    <source>
        <dbReference type="EMBL" id="AJE81838.1"/>
    </source>
</evidence>
<evidence type="ECO:0000256" key="1">
    <source>
        <dbReference type="ARBA" id="ARBA00006484"/>
    </source>
</evidence>
<dbReference type="AlphaFoldDB" id="A0A0B5EI37"/>
<dbReference type="GO" id="GO:0003858">
    <property type="term" value="F:3-hydroxybutyrate dehydrogenase activity"/>
    <property type="evidence" value="ECO:0007669"/>
    <property type="project" value="InterPro"/>
</dbReference>
<gene>
    <name evidence="4" type="ORF">SLNWT_1462</name>
</gene>
<evidence type="ECO:0000313" key="5">
    <source>
        <dbReference type="Proteomes" id="UP000031523"/>
    </source>
</evidence>
<dbReference type="NCBIfam" id="NF009093">
    <property type="entry name" value="PRK12429.1"/>
    <property type="match status" value="1"/>
</dbReference>
<dbReference type="PANTHER" id="PTHR42879">
    <property type="entry name" value="3-OXOACYL-(ACYL-CARRIER-PROTEIN) REDUCTASE"/>
    <property type="match status" value="1"/>
</dbReference>
<dbReference type="PRINTS" id="PR00081">
    <property type="entry name" value="GDHRDH"/>
</dbReference>
<dbReference type="PRINTS" id="PR00080">
    <property type="entry name" value="SDRFAMILY"/>
</dbReference>
<dbReference type="NCBIfam" id="TIGR01963">
    <property type="entry name" value="PHB_DH"/>
    <property type="match status" value="1"/>
</dbReference>
<dbReference type="InterPro" id="IPR002347">
    <property type="entry name" value="SDR_fam"/>
</dbReference>
<evidence type="ECO:0000256" key="2">
    <source>
        <dbReference type="ARBA" id="ARBA00023002"/>
    </source>
</evidence>
<organism evidence="4 5">
    <name type="scientific">Streptomyces albus (strain ATCC 21838 / DSM 41398 / FERM P-419 / JCM 4703 / NBRC 107858)</name>
    <dbReference type="NCBI Taxonomy" id="1081613"/>
    <lineage>
        <taxon>Bacteria</taxon>
        <taxon>Bacillati</taxon>
        <taxon>Actinomycetota</taxon>
        <taxon>Actinomycetes</taxon>
        <taxon>Kitasatosporales</taxon>
        <taxon>Streptomycetaceae</taxon>
        <taxon>Streptomyces</taxon>
    </lineage>
</organism>
<dbReference type="InterPro" id="IPR050259">
    <property type="entry name" value="SDR"/>
</dbReference>
<dbReference type="InterPro" id="IPR011294">
    <property type="entry name" value="3-OHbutyrate_DH"/>
</dbReference>
<dbReference type="FunFam" id="3.40.50.720:FF:000084">
    <property type="entry name" value="Short-chain dehydrogenase reductase"/>
    <property type="match status" value="1"/>
</dbReference>
<dbReference type="PANTHER" id="PTHR42879:SF2">
    <property type="entry name" value="3-OXOACYL-[ACYL-CARRIER-PROTEIN] REDUCTASE FABG"/>
    <property type="match status" value="1"/>
</dbReference>
<dbReference type="Gene3D" id="3.40.50.720">
    <property type="entry name" value="NAD(P)-binding Rossmann-like Domain"/>
    <property type="match status" value="1"/>
</dbReference>
<dbReference type="EMBL" id="CP010519">
    <property type="protein sequence ID" value="AJE81838.1"/>
    <property type="molecule type" value="Genomic_DNA"/>
</dbReference>
<dbReference type="InterPro" id="IPR020904">
    <property type="entry name" value="Sc_DH/Rdtase_CS"/>
</dbReference>
<keyword evidence="5" id="KW-1185">Reference proteome</keyword>
<dbReference type="InterPro" id="IPR036291">
    <property type="entry name" value="NAD(P)-bd_dom_sf"/>
</dbReference>
<reference evidence="4 5" key="1">
    <citation type="submission" date="2015-01" db="EMBL/GenBank/DDBJ databases">
        <title>Enhanced salinomycin production by adjusting the supply of polyketide extender units in Streptomyce albus DSM 41398.</title>
        <authorList>
            <person name="Lu C."/>
        </authorList>
    </citation>
    <scope>NUCLEOTIDE SEQUENCE [LARGE SCALE GENOMIC DNA]</scope>
    <source>
        <strain evidence="5">ATCC 21838 / DSM 41398 / FERM P-419 / JCM 4703 / NBRC 107858</strain>
    </source>
</reference>
<comment type="similarity">
    <text evidence="1">Belongs to the short-chain dehydrogenases/reductases (SDR) family.</text>
</comment>
<dbReference type="SUPFAM" id="SSF51735">
    <property type="entry name" value="NAD(P)-binding Rossmann-fold domains"/>
    <property type="match status" value="1"/>
</dbReference>
<accession>A0A0B5EI37</accession>
<proteinExistence type="inferred from homology"/>
<sequence length="280" mass="29203">MESTRGPQARPPQPTADAPAAEQGHAGLPLPGGRFLAGRTALVTGAASGIGRSCAYALAAAGAHVHVVDRAADEAKAVAEETGGTVHPVDLADPEAVDALPAEVDIVVNNAGFQHIAPLHEFPPERFAAIQRVMVEAPFRILRRTLPHMYDRGWGRIVNISSVHGLRASPFKSAYVTAKHALEGLSKVTALEGAPHGVTSNCLCPGYVRTPLVTEQIAAQSRAHGIPEAQVLDEVLLATSAVKRLVEPEEVAGAALWLCGPLSASVTGMSLPMDGGWTAR</sequence>
<dbReference type="Proteomes" id="UP000031523">
    <property type="component" value="Chromosome"/>
</dbReference>
<name>A0A0B5EI37_STRA4</name>